<keyword evidence="1 4" id="KW-0349">Heme</keyword>
<sequence>MEKRTLWVLMLVGALGLAFAADGEALYTRYCQACHQASGEGIPGTYPFIGGPIKNLASLDAGREFVIATTLFGLRGEMTQRGHTYDGVMPGYGQPMSDEEVAALLNWIVEQASWQRRNATTATAQPFTPEEVAEVRARNLTPDQVHELLVKVEALMHETNPAPGRQSP</sequence>
<reference evidence="7" key="1">
    <citation type="journal article" date="2020" name="mSystems">
        <title>Genome- and Community-Level Interaction Insights into Carbon Utilization and Element Cycling Functions of Hydrothermarchaeota in Hydrothermal Sediment.</title>
        <authorList>
            <person name="Zhou Z."/>
            <person name="Liu Y."/>
            <person name="Xu W."/>
            <person name="Pan J."/>
            <person name="Luo Z.H."/>
            <person name="Li M."/>
        </authorList>
    </citation>
    <scope>NUCLEOTIDE SEQUENCE [LARGE SCALE GENOMIC DNA]</scope>
    <source>
        <strain evidence="7">HyVt-570</strain>
    </source>
</reference>
<keyword evidence="2 4" id="KW-0479">Metal-binding</keyword>
<evidence type="ECO:0000256" key="4">
    <source>
        <dbReference type="PROSITE-ProRule" id="PRU00433"/>
    </source>
</evidence>
<evidence type="ECO:0000256" key="3">
    <source>
        <dbReference type="ARBA" id="ARBA00023004"/>
    </source>
</evidence>
<evidence type="ECO:0000256" key="2">
    <source>
        <dbReference type="ARBA" id="ARBA00022723"/>
    </source>
</evidence>
<gene>
    <name evidence="7" type="ORF">ENK37_04200</name>
</gene>
<dbReference type="AlphaFoldDB" id="A0A7C4VK69"/>
<dbReference type="Pfam" id="PF00034">
    <property type="entry name" value="Cytochrom_C"/>
    <property type="match status" value="1"/>
</dbReference>
<dbReference type="GO" id="GO:0046872">
    <property type="term" value="F:metal ion binding"/>
    <property type="evidence" value="ECO:0007669"/>
    <property type="project" value="UniProtKB-KW"/>
</dbReference>
<dbReference type="InterPro" id="IPR036909">
    <property type="entry name" value="Cyt_c-like_dom_sf"/>
</dbReference>
<dbReference type="PANTHER" id="PTHR35008">
    <property type="entry name" value="BLL4482 PROTEIN-RELATED"/>
    <property type="match status" value="1"/>
</dbReference>
<evidence type="ECO:0000256" key="1">
    <source>
        <dbReference type="ARBA" id="ARBA00022617"/>
    </source>
</evidence>
<organism evidence="7">
    <name type="scientific">Oceanithermus profundus</name>
    <dbReference type="NCBI Taxonomy" id="187137"/>
    <lineage>
        <taxon>Bacteria</taxon>
        <taxon>Thermotogati</taxon>
        <taxon>Deinococcota</taxon>
        <taxon>Deinococci</taxon>
        <taxon>Thermales</taxon>
        <taxon>Thermaceae</taxon>
        <taxon>Oceanithermus</taxon>
    </lineage>
</organism>
<dbReference type="SUPFAM" id="SSF46626">
    <property type="entry name" value="Cytochrome c"/>
    <property type="match status" value="1"/>
</dbReference>
<evidence type="ECO:0000256" key="5">
    <source>
        <dbReference type="SAM" id="SignalP"/>
    </source>
</evidence>
<proteinExistence type="predicted"/>
<dbReference type="Gene3D" id="1.10.760.10">
    <property type="entry name" value="Cytochrome c-like domain"/>
    <property type="match status" value="1"/>
</dbReference>
<name>A0A7C4VK69_9DEIN</name>
<accession>A0A7C4VK69</accession>
<evidence type="ECO:0000259" key="6">
    <source>
        <dbReference type="PROSITE" id="PS51007"/>
    </source>
</evidence>
<feature type="domain" description="Cytochrome c" evidence="6">
    <location>
        <begin position="18"/>
        <end position="112"/>
    </location>
</feature>
<evidence type="ECO:0000313" key="7">
    <source>
        <dbReference type="EMBL" id="HGY09242.1"/>
    </source>
</evidence>
<feature type="chain" id="PRO_5027902680" evidence="5">
    <location>
        <begin position="21"/>
        <end position="168"/>
    </location>
</feature>
<dbReference type="EMBL" id="DRPZ01000112">
    <property type="protein sequence ID" value="HGY09242.1"/>
    <property type="molecule type" value="Genomic_DNA"/>
</dbReference>
<protein>
    <submittedName>
        <fullName evidence="7">Cytochrome c</fullName>
    </submittedName>
</protein>
<dbReference type="InterPro" id="IPR009056">
    <property type="entry name" value="Cyt_c-like_dom"/>
</dbReference>
<keyword evidence="3 4" id="KW-0408">Iron</keyword>
<dbReference type="PANTHER" id="PTHR35008:SF4">
    <property type="entry name" value="BLL4482 PROTEIN"/>
    <property type="match status" value="1"/>
</dbReference>
<dbReference type="Proteomes" id="UP000885759">
    <property type="component" value="Unassembled WGS sequence"/>
</dbReference>
<dbReference type="PROSITE" id="PS51007">
    <property type="entry name" value="CYTC"/>
    <property type="match status" value="1"/>
</dbReference>
<dbReference type="InterPro" id="IPR051459">
    <property type="entry name" value="Cytochrome_c-type_DH"/>
</dbReference>
<dbReference type="GO" id="GO:0009055">
    <property type="term" value="F:electron transfer activity"/>
    <property type="evidence" value="ECO:0007669"/>
    <property type="project" value="InterPro"/>
</dbReference>
<keyword evidence="5" id="KW-0732">Signal</keyword>
<comment type="caution">
    <text evidence="7">The sequence shown here is derived from an EMBL/GenBank/DDBJ whole genome shotgun (WGS) entry which is preliminary data.</text>
</comment>
<feature type="signal peptide" evidence="5">
    <location>
        <begin position="1"/>
        <end position="20"/>
    </location>
</feature>
<dbReference type="GO" id="GO:0020037">
    <property type="term" value="F:heme binding"/>
    <property type="evidence" value="ECO:0007669"/>
    <property type="project" value="InterPro"/>
</dbReference>